<evidence type="ECO:0000256" key="5">
    <source>
        <dbReference type="ARBA" id="ARBA00022840"/>
    </source>
</evidence>
<dbReference type="GO" id="GO:0016301">
    <property type="term" value="F:kinase activity"/>
    <property type="evidence" value="ECO:0007669"/>
    <property type="project" value="UniProtKB-KW"/>
</dbReference>
<evidence type="ECO:0000256" key="1">
    <source>
        <dbReference type="ARBA" id="ARBA00010165"/>
    </source>
</evidence>
<keyword evidence="5" id="KW-0067">ATP-binding</keyword>
<dbReference type="InterPro" id="IPR011009">
    <property type="entry name" value="Kinase-like_dom_sf"/>
</dbReference>
<dbReference type="Pfam" id="PF01636">
    <property type="entry name" value="APH"/>
    <property type="match status" value="1"/>
</dbReference>
<dbReference type="EMBL" id="JASBNA010000002">
    <property type="protein sequence ID" value="KAK7695353.1"/>
    <property type="molecule type" value="Genomic_DNA"/>
</dbReference>
<dbReference type="GO" id="GO:0005524">
    <property type="term" value="F:ATP binding"/>
    <property type="evidence" value="ECO:0007669"/>
    <property type="project" value="UniProtKB-KW"/>
</dbReference>
<keyword evidence="4" id="KW-0418">Kinase</keyword>
<dbReference type="InterPro" id="IPR002575">
    <property type="entry name" value="Aminoglycoside_PTrfase"/>
</dbReference>
<organism evidence="7 8">
    <name type="scientific">Cerrena zonata</name>
    <dbReference type="NCBI Taxonomy" id="2478898"/>
    <lineage>
        <taxon>Eukaryota</taxon>
        <taxon>Fungi</taxon>
        <taxon>Dikarya</taxon>
        <taxon>Basidiomycota</taxon>
        <taxon>Agaricomycotina</taxon>
        <taxon>Agaricomycetes</taxon>
        <taxon>Polyporales</taxon>
        <taxon>Cerrenaceae</taxon>
        <taxon>Cerrena</taxon>
    </lineage>
</organism>
<dbReference type="PANTHER" id="PTHR34273">
    <property type="entry name" value="METHYLTHIORIBOSE KINASE"/>
    <property type="match status" value="1"/>
</dbReference>
<name>A0AAW0GP31_9APHY</name>
<accession>A0AAW0GP31</accession>
<evidence type="ECO:0000259" key="6">
    <source>
        <dbReference type="Pfam" id="PF01636"/>
    </source>
</evidence>
<keyword evidence="3" id="KW-0547">Nucleotide-binding</keyword>
<evidence type="ECO:0000256" key="3">
    <source>
        <dbReference type="ARBA" id="ARBA00022741"/>
    </source>
</evidence>
<proteinExistence type="inferred from homology"/>
<evidence type="ECO:0000256" key="2">
    <source>
        <dbReference type="ARBA" id="ARBA00022679"/>
    </source>
</evidence>
<reference evidence="7 8" key="1">
    <citation type="submission" date="2022-09" db="EMBL/GenBank/DDBJ databases">
        <authorList>
            <person name="Palmer J.M."/>
        </authorList>
    </citation>
    <scope>NUCLEOTIDE SEQUENCE [LARGE SCALE GENOMIC DNA]</scope>
    <source>
        <strain evidence="7 8">DSM 7382</strain>
    </source>
</reference>
<dbReference type="SUPFAM" id="SSF56112">
    <property type="entry name" value="Protein kinase-like (PK-like)"/>
    <property type="match status" value="1"/>
</dbReference>
<keyword evidence="8" id="KW-1185">Reference proteome</keyword>
<feature type="domain" description="Aminoglycoside phosphotransferase" evidence="6">
    <location>
        <begin position="26"/>
        <end position="295"/>
    </location>
</feature>
<dbReference type="PANTHER" id="PTHR34273:SF2">
    <property type="entry name" value="METHYLTHIORIBOSE KINASE"/>
    <property type="match status" value="1"/>
</dbReference>
<dbReference type="Proteomes" id="UP001385951">
    <property type="component" value="Unassembled WGS sequence"/>
</dbReference>
<gene>
    <name evidence="7" type="ORF">QCA50_002545</name>
</gene>
<sequence length="372" mass="40819">MSGPELATEEGVITYLKSTPFVAEKVTQLTGGTGNYTYRIHLQASYAGRNSVVLKHAKPYVKNAKSIPFAIERQKLEAEVMAKTKRFLPPDSIVTVPTVHLFDEEACVIIMDDCGEGVPTLKELLLANPPSVEIGQAIGSAIGEFLAFFHTRGTLEKELTDLVSGNAAGRQISSWVTYGRLVSTLSGKDNIPALSDPPLEVLKDVLDRIDTSSKEIIERALTTNESIVMGDFWPGNILVSLSPDGKEVKRLYVIDWEMSKLGIAGWDVGQFSAEIHLIRRFHPDRETVASATLSAFLKAYGAHAGASVKEGDVARTALTHVGAHLITWTPRVQWGEKEKTREVIEEGVKYYLEGTSNVIQDLHQSIVGKLYQ</sequence>
<keyword evidence="2" id="KW-0808">Transferase</keyword>
<evidence type="ECO:0000256" key="4">
    <source>
        <dbReference type="ARBA" id="ARBA00022777"/>
    </source>
</evidence>
<evidence type="ECO:0000313" key="7">
    <source>
        <dbReference type="EMBL" id="KAK7695353.1"/>
    </source>
</evidence>
<comment type="caution">
    <text evidence="7">The sequence shown here is derived from an EMBL/GenBank/DDBJ whole genome shotgun (WGS) entry which is preliminary data.</text>
</comment>
<evidence type="ECO:0000313" key="8">
    <source>
        <dbReference type="Proteomes" id="UP001385951"/>
    </source>
</evidence>
<dbReference type="AlphaFoldDB" id="A0AAW0GP31"/>
<comment type="similarity">
    <text evidence="1">Belongs to the methylthioribose kinase family.</text>
</comment>
<dbReference type="Gene3D" id="3.30.200.20">
    <property type="entry name" value="Phosphorylase Kinase, domain 1"/>
    <property type="match status" value="1"/>
</dbReference>
<dbReference type="Gene3D" id="3.90.1200.10">
    <property type="match status" value="1"/>
</dbReference>
<protein>
    <recommendedName>
        <fullName evidence="6">Aminoglycoside phosphotransferase domain-containing protein</fullName>
    </recommendedName>
</protein>